<sequence>MSTTSKIKLGIGLLLICFTTSLFAQTVPKDDMASSLYEVYKEKGVKEALKSYEKNNVNKNYEGLAEPLNVLAYRLMQEDNDLKGAETLFLAQIEEYPEEANPYDSYSDVLLEMDKKDEAVKYIEKSLAIAEKTNHEENDLIIEAGKAKKAILQNKDKQLNFLVGNWDNETKIFQNGEEVNNSKSSNNISFDTGGSIMIVDHDDGNDKPCCKRVMVYNPVDDNFDVAFMNRNQPNGINNSTMSLKEIEPDHYEMIERYTNNEDEMVEVKHDIMKKADQVEWITYNSSDSGWEKVRTMNLKKKE</sequence>
<protein>
    <recommendedName>
        <fullName evidence="4">Secreted protein</fullName>
    </recommendedName>
</protein>
<evidence type="ECO:0008006" key="4">
    <source>
        <dbReference type="Google" id="ProtNLM"/>
    </source>
</evidence>
<keyword evidence="3" id="KW-1185">Reference proteome</keyword>
<accession>A0ABQ1WD91</accession>
<proteinExistence type="predicted"/>
<evidence type="ECO:0000256" key="1">
    <source>
        <dbReference type="SAM" id="SignalP"/>
    </source>
</evidence>
<comment type="caution">
    <text evidence="2">The sequence shown here is derived from an EMBL/GenBank/DDBJ whole genome shotgun (WGS) entry which is preliminary data.</text>
</comment>
<keyword evidence="1" id="KW-0732">Signal</keyword>
<gene>
    <name evidence="2" type="ORF">GCM10011532_05290</name>
</gene>
<evidence type="ECO:0000313" key="3">
    <source>
        <dbReference type="Proteomes" id="UP000605733"/>
    </source>
</evidence>
<dbReference type="Proteomes" id="UP000605733">
    <property type="component" value="Unassembled WGS sequence"/>
</dbReference>
<dbReference type="EMBL" id="BMIX01000001">
    <property type="protein sequence ID" value="GGG24882.1"/>
    <property type="molecule type" value="Genomic_DNA"/>
</dbReference>
<reference evidence="3" key="1">
    <citation type="journal article" date="2019" name="Int. J. Syst. Evol. Microbiol.">
        <title>The Global Catalogue of Microorganisms (GCM) 10K type strain sequencing project: providing services to taxonomists for standard genome sequencing and annotation.</title>
        <authorList>
            <consortium name="The Broad Institute Genomics Platform"/>
            <consortium name="The Broad Institute Genome Sequencing Center for Infectious Disease"/>
            <person name="Wu L."/>
            <person name="Ma J."/>
        </authorList>
    </citation>
    <scope>NUCLEOTIDE SEQUENCE [LARGE SCALE GENOMIC DNA]</scope>
    <source>
        <strain evidence="3">CGMCC 1.15422</strain>
    </source>
</reference>
<name>A0ABQ1WD91_9FLAO</name>
<feature type="chain" id="PRO_5047202986" description="Secreted protein" evidence="1">
    <location>
        <begin position="25"/>
        <end position="302"/>
    </location>
</feature>
<organism evidence="2 3">
    <name type="scientific">Christiangramia forsetii</name>
    <dbReference type="NCBI Taxonomy" id="411153"/>
    <lineage>
        <taxon>Bacteria</taxon>
        <taxon>Pseudomonadati</taxon>
        <taxon>Bacteroidota</taxon>
        <taxon>Flavobacteriia</taxon>
        <taxon>Flavobacteriales</taxon>
        <taxon>Flavobacteriaceae</taxon>
        <taxon>Christiangramia</taxon>
    </lineage>
</organism>
<feature type="signal peptide" evidence="1">
    <location>
        <begin position="1"/>
        <end position="24"/>
    </location>
</feature>
<evidence type="ECO:0000313" key="2">
    <source>
        <dbReference type="EMBL" id="GGG24882.1"/>
    </source>
</evidence>
<dbReference type="RefSeq" id="WP_011710200.1">
    <property type="nucleotide sequence ID" value="NZ_BMIX01000001.1"/>
</dbReference>
<dbReference type="Gene3D" id="1.25.40.10">
    <property type="entry name" value="Tetratricopeptide repeat domain"/>
    <property type="match status" value="1"/>
</dbReference>
<dbReference type="SUPFAM" id="SSF48452">
    <property type="entry name" value="TPR-like"/>
    <property type="match status" value="1"/>
</dbReference>
<dbReference type="InterPro" id="IPR011990">
    <property type="entry name" value="TPR-like_helical_dom_sf"/>
</dbReference>